<accession>A0A4V3D5E0</accession>
<dbReference type="Pfam" id="PF01262">
    <property type="entry name" value="AlaDh_PNT_C"/>
    <property type="match status" value="1"/>
</dbReference>
<dbReference type="OrthoDB" id="8840764at2"/>
<dbReference type="EMBL" id="SNYJ01000007">
    <property type="protein sequence ID" value="TDQ39697.1"/>
    <property type="molecule type" value="Genomic_DNA"/>
</dbReference>
<proteinExistence type="predicted"/>
<dbReference type="Gene3D" id="3.40.50.720">
    <property type="entry name" value="NAD(P)-binding Rossmann-like Domain"/>
    <property type="match status" value="2"/>
</dbReference>
<evidence type="ECO:0000259" key="1">
    <source>
        <dbReference type="Pfam" id="PF01262"/>
    </source>
</evidence>
<dbReference type="InterPro" id="IPR036291">
    <property type="entry name" value="NAD(P)-bd_dom_sf"/>
</dbReference>
<sequence>MTEGKHIAMFGGDARQLEVVRFLQEAGAQLSLYGFDQLDTVDTSAVKKSWQTADLSNTDAVLLPVSGIQLNGTIESMFSNERVELSLEALKQTPAHCKVFTGIANDTLVKLCHAANRTLIPILDRDDVAIFNSIPTAEGAVMMVIQNTDYTIHSSKVAVLGWGRTGITVARTFHALGANVFVGARSSSHLARIEETGYTSFHTSDMQAHLNDVNICINTIPDQMLTKDILQTMSTNTLIIDLASKPGGTDFKYAEELGLKAILAPGLPGIVAPKTAGQILAKILSQLLQQNDEEAKGEVS</sequence>
<dbReference type="NCBIfam" id="NF006162">
    <property type="entry name" value="PRK08306.1"/>
    <property type="match status" value="1"/>
</dbReference>
<dbReference type="Proteomes" id="UP000295632">
    <property type="component" value="Unassembled WGS sequence"/>
</dbReference>
<organism evidence="3 4">
    <name type="scientific">Aureibacillus halotolerans</name>
    <dbReference type="NCBI Taxonomy" id="1508390"/>
    <lineage>
        <taxon>Bacteria</taxon>
        <taxon>Bacillati</taxon>
        <taxon>Bacillota</taxon>
        <taxon>Bacilli</taxon>
        <taxon>Bacillales</taxon>
        <taxon>Bacillaceae</taxon>
        <taxon>Aureibacillus</taxon>
    </lineage>
</organism>
<keyword evidence="4" id="KW-1185">Reference proteome</keyword>
<evidence type="ECO:0000313" key="3">
    <source>
        <dbReference type="EMBL" id="TDQ39697.1"/>
    </source>
</evidence>
<dbReference type="Pfam" id="PF16924">
    <property type="entry name" value="DpaA_N"/>
    <property type="match status" value="1"/>
</dbReference>
<feature type="domain" description="Alanine dehydrogenase/pyridine nucleotide transhydrogenase NAD(H)-binding" evidence="1">
    <location>
        <begin position="148"/>
        <end position="291"/>
    </location>
</feature>
<dbReference type="AlphaFoldDB" id="A0A4V3D5E0"/>
<reference evidence="3 4" key="1">
    <citation type="submission" date="2019-03" db="EMBL/GenBank/DDBJ databases">
        <title>Genomic Encyclopedia of Type Strains, Phase IV (KMG-IV): sequencing the most valuable type-strain genomes for metagenomic binning, comparative biology and taxonomic classification.</title>
        <authorList>
            <person name="Goeker M."/>
        </authorList>
    </citation>
    <scope>NUCLEOTIDE SEQUENCE [LARGE SCALE GENOMIC DNA]</scope>
    <source>
        <strain evidence="3 4">DSM 28697</strain>
    </source>
</reference>
<dbReference type="NCBIfam" id="TIGR02853">
    <property type="entry name" value="spore_dpaA"/>
    <property type="match status" value="1"/>
</dbReference>
<feature type="domain" description="Dipicolinate synthase subunit A N-terminal" evidence="2">
    <location>
        <begin position="6"/>
        <end position="122"/>
    </location>
</feature>
<gene>
    <name evidence="3" type="ORF">EV213_10764</name>
</gene>
<dbReference type="InterPro" id="IPR007698">
    <property type="entry name" value="AlaDH/PNT_NAD(H)-bd"/>
</dbReference>
<evidence type="ECO:0000259" key="2">
    <source>
        <dbReference type="Pfam" id="PF16924"/>
    </source>
</evidence>
<comment type="caution">
    <text evidence="3">The sequence shown here is derived from an EMBL/GenBank/DDBJ whole genome shotgun (WGS) entry which is preliminary data.</text>
</comment>
<name>A0A4V3D5E0_9BACI</name>
<dbReference type="RefSeq" id="WP_133580376.1">
    <property type="nucleotide sequence ID" value="NZ_SNYJ01000007.1"/>
</dbReference>
<protein>
    <submittedName>
        <fullName evidence="3">Dipicolinate synthase subunit A</fullName>
    </submittedName>
</protein>
<evidence type="ECO:0000313" key="4">
    <source>
        <dbReference type="Proteomes" id="UP000295632"/>
    </source>
</evidence>
<dbReference type="InterPro" id="IPR014215">
    <property type="entry name" value="Dipicolinic_acid_synth_A"/>
</dbReference>
<dbReference type="SUPFAM" id="SSF51735">
    <property type="entry name" value="NAD(P)-binding Rossmann-fold domains"/>
    <property type="match status" value="1"/>
</dbReference>
<dbReference type="InterPro" id="IPR031629">
    <property type="entry name" value="DpaA_N"/>
</dbReference>